<accession>A0A940IDC9</accession>
<evidence type="ECO:0000256" key="1">
    <source>
        <dbReference type="SAM" id="SignalP"/>
    </source>
</evidence>
<feature type="chain" id="PRO_5036841880" description="Lipocalin-like domain-containing protein" evidence="1">
    <location>
        <begin position="22"/>
        <end position="130"/>
    </location>
</feature>
<evidence type="ECO:0000313" key="3">
    <source>
        <dbReference type="Proteomes" id="UP000712007"/>
    </source>
</evidence>
<protein>
    <recommendedName>
        <fullName evidence="4">Lipocalin-like domain-containing protein</fullName>
    </recommendedName>
</protein>
<dbReference type="AlphaFoldDB" id="A0A940IDC9"/>
<gene>
    <name evidence="2" type="ORF">IAC51_00480</name>
</gene>
<reference evidence="2" key="2">
    <citation type="journal article" date="2021" name="PeerJ">
        <title>Extensive microbial diversity within the chicken gut microbiome revealed by metagenomics and culture.</title>
        <authorList>
            <person name="Gilroy R."/>
            <person name="Ravi A."/>
            <person name="Getino M."/>
            <person name="Pursley I."/>
            <person name="Horton D.L."/>
            <person name="Alikhan N.F."/>
            <person name="Baker D."/>
            <person name="Gharbi K."/>
            <person name="Hall N."/>
            <person name="Watson M."/>
            <person name="Adriaenssens E.M."/>
            <person name="Foster-Nyarko E."/>
            <person name="Jarju S."/>
            <person name="Secka A."/>
            <person name="Antonio M."/>
            <person name="Oren A."/>
            <person name="Chaudhuri R.R."/>
            <person name="La Ragione R."/>
            <person name="Hildebrand F."/>
            <person name="Pallen M.J."/>
        </authorList>
    </citation>
    <scope>NUCLEOTIDE SEQUENCE</scope>
    <source>
        <strain evidence="2">3924</strain>
    </source>
</reference>
<organism evidence="2 3">
    <name type="scientific">Candidatus Aphodosoma intestinipullorum</name>
    <dbReference type="NCBI Taxonomy" id="2840674"/>
    <lineage>
        <taxon>Bacteria</taxon>
        <taxon>Pseudomonadati</taxon>
        <taxon>Bacteroidota</taxon>
        <taxon>Bacteroidia</taxon>
        <taxon>Bacteroidales</taxon>
        <taxon>Candidatus Aphodosoma</taxon>
    </lineage>
</organism>
<reference evidence="2" key="1">
    <citation type="submission" date="2020-10" db="EMBL/GenBank/DDBJ databases">
        <authorList>
            <person name="Gilroy R."/>
        </authorList>
    </citation>
    <scope>NUCLEOTIDE SEQUENCE</scope>
    <source>
        <strain evidence="2">3924</strain>
    </source>
</reference>
<evidence type="ECO:0008006" key="4">
    <source>
        <dbReference type="Google" id="ProtNLM"/>
    </source>
</evidence>
<sequence length="130" mass="14792">MRKLLLAALLPLLMLAGCENGVSPLEGKWIWEATVTGGSTDTEYRDTITPESTGVRISLQFTGENWELSENGTTVNGTYELKEEEGMMYISFSEEWDGDKKQFIELEDNMMVFRECPDCTGGKREYWTKN</sequence>
<dbReference type="Proteomes" id="UP000712007">
    <property type="component" value="Unassembled WGS sequence"/>
</dbReference>
<keyword evidence="1" id="KW-0732">Signal</keyword>
<evidence type="ECO:0000313" key="2">
    <source>
        <dbReference type="EMBL" id="MBO8439108.1"/>
    </source>
</evidence>
<name>A0A940IDC9_9BACT</name>
<proteinExistence type="predicted"/>
<comment type="caution">
    <text evidence="2">The sequence shown here is derived from an EMBL/GenBank/DDBJ whole genome shotgun (WGS) entry which is preliminary data.</text>
</comment>
<dbReference type="EMBL" id="JADIMV010000010">
    <property type="protein sequence ID" value="MBO8439108.1"/>
    <property type="molecule type" value="Genomic_DNA"/>
</dbReference>
<feature type="signal peptide" evidence="1">
    <location>
        <begin position="1"/>
        <end position="21"/>
    </location>
</feature>
<dbReference type="PROSITE" id="PS51257">
    <property type="entry name" value="PROKAR_LIPOPROTEIN"/>
    <property type="match status" value="1"/>
</dbReference>